<feature type="binding site" evidence="10">
    <location>
        <begin position="111"/>
        <end position="114"/>
    </location>
    <ligand>
        <name>FAD</name>
        <dbReference type="ChEBI" id="CHEBI:57692"/>
    </ligand>
</feature>
<evidence type="ECO:0000256" key="8">
    <source>
        <dbReference type="ARBA" id="ARBA00049435"/>
    </source>
</evidence>
<gene>
    <name evidence="15" type="ORF">AJ79_08810</name>
</gene>
<protein>
    <recommendedName>
        <fullName evidence="9">glucose oxidase</fullName>
        <ecNumber evidence="9">1.1.3.4</ecNumber>
    </recommendedName>
</protein>
<evidence type="ECO:0000259" key="13">
    <source>
        <dbReference type="PROSITE" id="PS00623"/>
    </source>
</evidence>
<keyword evidence="4" id="KW-0964">Secreted</keyword>
<sequence length="610" mass="67522">MPPLHTAALLLLGLILQLAWTSPVPIESRELKEEYDYIIVGGGTNGLTVGDRLTADGKSSVLVLEYGYFDNEVAMHPRRMFNITSTPQPELGNRTFFVGLGCVVGGSSSVNGQVFLRGTKQEFDAWAQLGGRRSTWGWKGLLPYFKKGLSFSPPDEEQAKEFNIKYDPEFWGTSANIWGSFGHGNLRGVMKLFYSAMKNMPGMTVPSDSGAGETGLYWYTLSQEPENWQRSYSRTGHLDGLNRENYEIIVGAKVNKVLFHRDVATGVQWVSRNDTELPPQTVRARKEVILAAGTVHTPQILMLSGIGPAPLLKEANIDVKVNLPGVGSNFQDHSYIPSIFYQCKLLLPLGVEPQINVTRNPNGGGGPPSLAAMIGLPTISPENFEALAKKYETQDPREYLPEWYDRTLIEGYRQQQKIYAKLMRSPDVTFNEMMLFGPGGSVQNLHPMSRGSIRINTTNPEGGMIVDYRAATNPIDIDVMVEIIKFMRKYMASPYFEPYEPRELIPGPNVMTDADLATWARANIIPSVFHPIGTCAKMPRKWGGVVDEDLLVYDTRRLSIVDTSVMPIIVGATTSMASYAIAEKAADIILSRRRHGGGGHGGGHWGRDED</sequence>
<comment type="subcellular location">
    <subcellularLocation>
        <location evidence="2">Secreted</location>
        <location evidence="2">Cell wall</location>
    </subcellularLocation>
</comment>
<dbReference type="InterPro" id="IPR036188">
    <property type="entry name" value="FAD/NAD-bd_sf"/>
</dbReference>
<dbReference type="Gene3D" id="4.10.450.10">
    <property type="entry name" value="Glucose Oxidase, domain 2"/>
    <property type="match status" value="1"/>
</dbReference>
<feature type="domain" description="Glucose-methanol-choline oxidoreductase N-terminal" evidence="14">
    <location>
        <begin position="293"/>
        <end position="307"/>
    </location>
</feature>
<comment type="caution">
    <text evidence="15">The sequence shown here is derived from an EMBL/GenBank/DDBJ whole genome shotgun (WGS) entry which is preliminary data.</text>
</comment>
<evidence type="ECO:0000256" key="9">
    <source>
        <dbReference type="ARBA" id="ARBA00049722"/>
    </source>
</evidence>
<dbReference type="AlphaFoldDB" id="A0A2B7WPT8"/>
<evidence type="ECO:0000256" key="11">
    <source>
        <dbReference type="RuleBase" id="RU003968"/>
    </source>
</evidence>
<dbReference type="OrthoDB" id="269227at2759"/>
<evidence type="ECO:0000256" key="5">
    <source>
        <dbReference type="ARBA" id="ARBA00022630"/>
    </source>
</evidence>
<organism evidence="15 16">
    <name type="scientific">Helicocarpus griseus UAMH5409</name>
    <dbReference type="NCBI Taxonomy" id="1447875"/>
    <lineage>
        <taxon>Eukaryota</taxon>
        <taxon>Fungi</taxon>
        <taxon>Dikarya</taxon>
        <taxon>Ascomycota</taxon>
        <taxon>Pezizomycotina</taxon>
        <taxon>Eurotiomycetes</taxon>
        <taxon>Eurotiomycetidae</taxon>
        <taxon>Onygenales</taxon>
        <taxon>Ajellomycetaceae</taxon>
        <taxon>Helicocarpus</taxon>
    </lineage>
</organism>
<comment type="catalytic activity">
    <reaction evidence="8">
        <text>beta-D-glucose + O2 = D-glucono-1,5-lactone + H2O2</text>
        <dbReference type="Rhea" id="RHEA:11428"/>
        <dbReference type="ChEBI" id="CHEBI:15379"/>
        <dbReference type="ChEBI" id="CHEBI:15903"/>
        <dbReference type="ChEBI" id="CHEBI:16217"/>
        <dbReference type="ChEBI" id="CHEBI:16240"/>
        <dbReference type="EC" id="1.1.3.4"/>
    </reaction>
    <physiologicalReaction direction="left-to-right" evidence="8">
        <dbReference type="Rhea" id="RHEA:11429"/>
    </physiologicalReaction>
</comment>
<dbReference type="PROSITE" id="PS00624">
    <property type="entry name" value="GMC_OXRED_2"/>
    <property type="match status" value="1"/>
</dbReference>
<evidence type="ECO:0000256" key="6">
    <source>
        <dbReference type="ARBA" id="ARBA00022827"/>
    </source>
</evidence>
<evidence type="ECO:0000256" key="12">
    <source>
        <dbReference type="SAM" id="SignalP"/>
    </source>
</evidence>
<reference evidence="15 16" key="1">
    <citation type="submission" date="2017-10" db="EMBL/GenBank/DDBJ databases">
        <title>Comparative genomics in systemic dimorphic fungi from Ajellomycetaceae.</title>
        <authorList>
            <person name="Munoz J.F."/>
            <person name="Mcewen J.G."/>
            <person name="Clay O.K."/>
            <person name="Cuomo C.A."/>
        </authorList>
    </citation>
    <scope>NUCLEOTIDE SEQUENCE [LARGE SCALE GENOMIC DNA]</scope>
    <source>
        <strain evidence="15 16">UAMH5409</strain>
    </source>
</reference>
<dbReference type="Pfam" id="PF00732">
    <property type="entry name" value="GMC_oxred_N"/>
    <property type="match status" value="1"/>
</dbReference>
<dbReference type="PANTHER" id="PTHR11552:SF115">
    <property type="entry name" value="DEHYDROGENASE XPTC-RELATED"/>
    <property type="match status" value="1"/>
</dbReference>
<dbReference type="EMBL" id="PDNB01000221">
    <property type="protein sequence ID" value="PGG98606.1"/>
    <property type="molecule type" value="Genomic_DNA"/>
</dbReference>
<evidence type="ECO:0000256" key="3">
    <source>
        <dbReference type="ARBA" id="ARBA00010790"/>
    </source>
</evidence>
<dbReference type="GO" id="GO:0044550">
    <property type="term" value="P:secondary metabolite biosynthetic process"/>
    <property type="evidence" value="ECO:0007669"/>
    <property type="project" value="TreeGrafter"/>
</dbReference>
<comment type="cofactor">
    <cofactor evidence="1 10">
        <name>FAD</name>
        <dbReference type="ChEBI" id="CHEBI:57692"/>
    </cofactor>
</comment>
<dbReference type="InterPro" id="IPR007867">
    <property type="entry name" value="GMC_OxRtase_C"/>
</dbReference>
<keyword evidence="7" id="KW-0560">Oxidoreductase</keyword>
<feature type="signal peptide" evidence="12">
    <location>
        <begin position="1"/>
        <end position="21"/>
    </location>
</feature>
<evidence type="ECO:0000259" key="14">
    <source>
        <dbReference type="PROSITE" id="PS00624"/>
    </source>
</evidence>
<dbReference type="GO" id="GO:0046562">
    <property type="term" value="F:beta-D-glucose oxidase activity"/>
    <property type="evidence" value="ECO:0007669"/>
    <property type="project" value="UniProtKB-EC"/>
</dbReference>
<dbReference type="Proteomes" id="UP000223968">
    <property type="component" value="Unassembled WGS sequence"/>
</dbReference>
<dbReference type="PIRSF" id="PIRSF000137">
    <property type="entry name" value="Alcohol_oxidase"/>
    <property type="match status" value="1"/>
</dbReference>
<dbReference type="SUPFAM" id="SSF51905">
    <property type="entry name" value="FAD/NAD(P)-binding domain"/>
    <property type="match status" value="1"/>
</dbReference>
<keyword evidence="6 10" id="KW-0274">FAD</keyword>
<feature type="binding site" evidence="10">
    <location>
        <position position="103"/>
    </location>
    <ligand>
        <name>FAD</name>
        <dbReference type="ChEBI" id="CHEBI:57692"/>
    </ligand>
</feature>
<dbReference type="Gene3D" id="3.50.50.60">
    <property type="entry name" value="FAD/NAD(P)-binding domain"/>
    <property type="match status" value="1"/>
</dbReference>
<dbReference type="InterPro" id="IPR027424">
    <property type="entry name" value="Glucose_Oxidase_domain_2"/>
</dbReference>
<dbReference type="STRING" id="1447875.A0A2B7WPT8"/>
<dbReference type="Pfam" id="PF05199">
    <property type="entry name" value="GMC_oxred_C"/>
    <property type="match status" value="1"/>
</dbReference>
<feature type="chain" id="PRO_5013151856" description="glucose oxidase" evidence="12">
    <location>
        <begin position="22"/>
        <end position="610"/>
    </location>
</feature>
<proteinExistence type="inferred from homology"/>
<dbReference type="InterPro" id="IPR000172">
    <property type="entry name" value="GMC_OxRdtase_N"/>
</dbReference>
<evidence type="ECO:0000256" key="4">
    <source>
        <dbReference type="ARBA" id="ARBA00022512"/>
    </source>
</evidence>
<name>A0A2B7WPT8_9EURO</name>
<evidence type="ECO:0000256" key="1">
    <source>
        <dbReference type="ARBA" id="ARBA00001974"/>
    </source>
</evidence>
<evidence type="ECO:0000256" key="10">
    <source>
        <dbReference type="PIRSR" id="PIRSR000137-2"/>
    </source>
</evidence>
<evidence type="ECO:0000313" key="16">
    <source>
        <dbReference type="Proteomes" id="UP000223968"/>
    </source>
</evidence>
<keyword evidence="16" id="KW-1185">Reference proteome</keyword>
<dbReference type="SUPFAM" id="SSF54373">
    <property type="entry name" value="FAD-linked reductases, C-terminal domain"/>
    <property type="match status" value="1"/>
</dbReference>
<dbReference type="InterPro" id="IPR012132">
    <property type="entry name" value="GMC_OxRdtase"/>
</dbReference>
<keyword evidence="5 11" id="KW-0285">Flavoprotein</keyword>
<accession>A0A2B7WPT8</accession>
<feature type="domain" description="Glucose-methanol-choline oxidoreductase N-terminal" evidence="13">
    <location>
        <begin position="101"/>
        <end position="124"/>
    </location>
</feature>
<feature type="binding site" evidence="10">
    <location>
        <position position="254"/>
    </location>
    <ligand>
        <name>FAD</name>
        <dbReference type="ChEBI" id="CHEBI:57692"/>
    </ligand>
</feature>
<dbReference type="PANTHER" id="PTHR11552">
    <property type="entry name" value="GLUCOSE-METHANOL-CHOLINE GMC OXIDOREDUCTASE"/>
    <property type="match status" value="1"/>
</dbReference>
<dbReference type="Gene3D" id="3.30.560.10">
    <property type="entry name" value="Glucose Oxidase, domain 3"/>
    <property type="match status" value="1"/>
</dbReference>
<dbReference type="EC" id="1.1.3.4" evidence="9"/>
<keyword evidence="12" id="KW-0732">Signal</keyword>
<dbReference type="GO" id="GO:0050660">
    <property type="term" value="F:flavin adenine dinucleotide binding"/>
    <property type="evidence" value="ECO:0007669"/>
    <property type="project" value="InterPro"/>
</dbReference>
<dbReference type="PROSITE" id="PS00623">
    <property type="entry name" value="GMC_OXRED_1"/>
    <property type="match status" value="1"/>
</dbReference>
<evidence type="ECO:0000256" key="7">
    <source>
        <dbReference type="ARBA" id="ARBA00023002"/>
    </source>
</evidence>
<comment type="similarity">
    <text evidence="3 11">Belongs to the GMC oxidoreductase family.</text>
</comment>
<evidence type="ECO:0000313" key="15">
    <source>
        <dbReference type="EMBL" id="PGG98606.1"/>
    </source>
</evidence>
<evidence type="ECO:0000256" key="2">
    <source>
        <dbReference type="ARBA" id="ARBA00004191"/>
    </source>
</evidence>
<keyword evidence="4" id="KW-0134">Cell wall</keyword>